<proteinExistence type="predicted"/>
<evidence type="ECO:0008006" key="4">
    <source>
        <dbReference type="Google" id="ProtNLM"/>
    </source>
</evidence>
<keyword evidence="1" id="KW-0812">Transmembrane</keyword>
<sequence>MKAPNDKNIEQQFSQWLDQQQENTTIDEFTFEKHSQWHERENTARYIAHQIETDIEEDVPNWNRGSAFVQDKSPWWQWHGLPAMSMAFSLFALSLVIFKVDFTIKDGAMMISFSGNETIKKQADIELMIDQKLQSFASEQQVLLANYAADIKVKQQDNNLQLASYILNASRKERKEDIGDFVQYINEQRADEQFNNQMKFKQLEQALFYKKSHYDEPNSTPANWITEE</sequence>
<dbReference type="RefSeq" id="WP_189376689.1">
    <property type="nucleotide sequence ID" value="NZ_BNAH01000002.1"/>
</dbReference>
<gene>
    <name evidence="2" type="ORF">GCM10011501_06710</name>
</gene>
<keyword evidence="3" id="KW-1185">Reference proteome</keyword>
<evidence type="ECO:0000256" key="1">
    <source>
        <dbReference type="SAM" id="Phobius"/>
    </source>
</evidence>
<protein>
    <recommendedName>
        <fullName evidence="4">Anti-sigma factor</fullName>
    </recommendedName>
</protein>
<keyword evidence="1" id="KW-0472">Membrane</keyword>
<feature type="transmembrane region" description="Helical" evidence="1">
    <location>
        <begin position="81"/>
        <end position="100"/>
    </location>
</feature>
<accession>A0ABQ3IH22</accession>
<evidence type="ECO:0000313" key="2">
    <source>
        <dbReference type="EMBL" id="GHE81248.1"/>
    </source>
</evidence>
<evidence type="ECO:0000313" key="3">
    <source>
        <dbReference type="Proteomes" id="UP000626370"/>
    </source>
</evidence>
<organism evidence="2 3">
    <name type="scientific">Thalassotalea profundi</name>
    <dbReference type="NCBI Taxonomy" id="2036687"/>
    <lineage>
        <taxon>Bacteria</taxon>
        <taxon>Pseudomonadati</taxon>
        <taxon>Pseudomonadota</taxon>
        <taxon>Gammaproteobacteria</taxon>
        <taxon>Alteromonadales</taxon>
        <taxon>Colwelliaceae</taxon>
        <taxon>Thalassotalea</taxon>
    </lineage>
</organism>
<comment type="caution">
    <text evidence="2">The sequence shown here is derived from an EMBL/GenBank/DDBJ whole genome shotgun (WGS) entry which is preliminary data.</text>
</comment>
<reference evidence="3" key="1">
    <citation type="journal article" date="2019" name="Int. J. Syst. Evol. Microbiol.">
        <title>The Global Catalogue of Microorganisms (GCM) 10K type strain sequencing project: providing services to taxonomists for standard genome sequencing and annotation.</title>
        <authorList>
            <consortium name="The Broad Institute Genomics Platform"/>
            <consortium name="The Broad Institute Genome Sequencing Center for Infectious Disease"/>
            <person name="Wu L."/>
            <person name="Ma J."/>
        </authorList>
    </citation>
    <scope>NUCLEOTIDE SEQUENCE [LARGE SCALE GENOMIC DNA]</scope>
    <source>
        <strain evidence="3">CGMCC 1.15922</strain>
    </source>
</reference>
<dbReference type="EMBL" id="BNAH01000002">
    <property type="protein sequence ID" value="GHE81248.1"/>
    <property type="molecule type" value="Genomic_DNA"/>
</dbReference>
<name>A0ABQ3IH22_9GAMM</name>
<dbReference type="Proteomes" id="UP000626370">
    <property type="component" value="Unassembled WGS sequence"/>
</dbReference>
<keyword evidence="1" id="KW-1133">Transmembrane helix</keyword>